<dbReference type="HOGENOM" id="CLU_2002321_0_0_11"/>
<dbReference type="Proteomes" id="UP000002247">
    <property type="component" value="Chromosome"/>
</dbReference>
<reference evidence="2 3" key="1">
    <citation type="journal article" date="2010" name="Stand. Genomic Sci.">
        <title>Complete genome sequence of Segniliparus rotundus type strain (CDC 1076).</title>
        <authorList>
            <person name="Sikorski J."/>
            <person name="Lapidus A."/>
            <person name="Copeland A."/>
            <person name="Misra M."/>
            <person name="Glavina Del Rio T."/>
            <person name="Nolan M."/>
            <person name="Lucas S."/>
            <person name="Chen F."/>
            <person name="Tice H."/>
            <person name="Cheng J.F."/>
            <person name="Jando M."/>
            <person name="Schneider S."/>
            <person name="Bruce D."/>
            <person name="Goodwin L."/>
            <person name="Pitluck S."/>
            <person name="Liolios K."/>
            <person name="Mikhailova N."/>
            <person name="Pati A."/>
            <person name="Ivanova N."/>
            <person name="Mavromatis K."/>
            <person name="Chen A."/>
            <person name="Palaniappan K."/>
            <person name="Chertkov O."/>
            <person name="Land M."/>
            <person name="Hauser L."/>
            <person name="Chang Y.J."/>
            <person name="Jeffries C.D."/>
            <person name="Brettin T."/>
            <person name="Detter J.C."/>
            <person name="Han C."/>
            <person name="Rohde M."/>
            <person name="Goker M."/>
            <person name="Bristow J."/>
            <person name="Eisen J.A."/>
            <person name="Markowitz V."/>
            <person name="Hugenholtz P."/>
            <person name="Kyrpides N.C."/>
            <person name="Klenk H.P."/>
        </authorList>
    </citation>
    <scope>NUCLEOTIDE SEQUENCE [LARGE SCALE GENOMIC DNA]</scope>
    <source>
        <strain evidence="3">ATCC BAA-972 / CDC 1076 / CIP 108378 / DSM 44985 / JCM 13578</strain>
    </source>
</reference>
<dbReference type="KEGG" id="srt:Srot_1185"/>
<dbReference type="AlphaFoldDB" id="D6ZFD2"/>
<gene>
    <name evidence="2" type="ordered locus">Srot_1185</name>
</gene>
<sequence length="124" mass="13954">MSTATAPALPDEPERKPTLRLADPAPARQRTARHLAEHRTDLDLMLHHREKAAEHAELAKRHEAQIKAALGDADVGVLDGRAVVTWESHQRTGLDQAKLKRDWPIAFADCQRTTRVRVFRAVDE</sequence>
<keyword evidence="3" id="KW-1185">Reference proteome</keyword>
<dbReference type="EMBL" id="CP001958">
    <property type="protein sequence ID" value="ADG97656.1"/>
    <property type="molecule type" value="Genomic_DNA"/>
</dbReference>
<protein>
    <submittedName>
        <fullName evidence="2">Uncharacterized protein</fullName>
    </submittedName>
</protein>
<dbReference type="OrthoDB" id="3693668at2"/>
<organism evidence="2 3">
    <name type="scientific">Segniliparus rotundus (strain ATCC BAA-972 / CDC 1076 / CIP 108378 / DSM 44985 / JCM 13578)</name>
    <dbReference type="NCBI Taxonomy" id="640132"/>
    <lineage>
        <taxon>Bacteria</taxon>
        <taxon>Bacillati</taxon>
        <taxon>Actinomycetota</taxon>
        <taxon>Actinomycetes</taxon>
        <taxon>Mycobacteriales</taxon>
        <taxon>Segniliparaceae</taxon>
        <taxon>Segniliparus</taxon>
    </lineage>
</organism>
<dbReference type="STRING" id="640132.Srot_1185"/>
<name>D6ZFD2_SEGRD</name>
<proteinExistence type="predicted"/>
<accession>D6ZFD2</accession>
<evidence type="ECO:0000313" key="2">
    <source>
        <dbReference type="EMBL" id="ADG97656.1"/>
    </source>
</evidence>
<feature type="region of interest" description="Disordered" evidence="1">
    <location>
        <begin position="1"/>
        <end position="33"/>
    </location>
</feature>
<dbReference type="RefSeq" id="WP_013138112.1">
    <property type="nucleotide sequence ID" value="NC_014168.1"/>
</dbReference>
<evidence type="ECO:0000313" key="3">
    <source>
        <dbReference type="Proteomes" id="UP000002247"/>
    </source>
</evidence>
<evidence type="ECO:0000256" key="1">
    <source>
        <dbReference type="SAM" id="MobiDB-lite"/>
    </source>
</evidence>